<dbReference type="PATRIC" id="fig|1339352.3.peg.4378"/>
<dbReference type="Proteomes" id="UP000027661">
    <property type="component" value="Unassembled WGS sequence"/>
</dbReference>
<organism evidence="1 2">
    <name type="scientific">Phocaeicola vulgatus str. 3975 RP4</name>
    <dbReference type="NCBI Taxonomy" id="1339352"/>
    <lineage>
        <taxon>Bacteria</taxon>
        <taxon>Pseudomonadati</taxon>
        <taxon>Bacteroidota</taxon>
        <taxon>Bacteroidia</taxon>
        <taxon>Bacteroidales</taxon>
        <taxon>Bacteroidaceae</taxon>
        <taxon>Phocaeicola</taxon>
    </lineage>
</organism>
<comment type="caution">
    <text evidence="1">The sequence shown here is derived from an EMBL/GenBank/DDBJ whole genome shotgun (WGS) entry which is preliminary data.</text>
</comment>
<reference evidence="1 2" key="1">
    <citation type="submission" date="2014-04" db="EMBL/GenBank/DDBJ databases">
        <authorList>
            <person name="Sears C."/>
            <person name="Carroll K."/>
            <person name="Sack B.R."/>
            <person name="Qadri F."/>
            <person name="Myers L.L."/>
            <person name="Chung G.-T."/>
            <person name="Escheverria P."/>
            <person name="Fraser C.M."/>
            <person name="Sadzewicz L."/>
            <person name="Shefchek K.A."/>
            <person name="Tallon L."/>
            <person name="Das S.P."/>
            <person name="Daugherty S."/>
            <person name="Mongodin E.F."/>
        </authorList>
    </citation>
    <scope>NUCLEOTIDE SEQUENCE [LARGE SCALE GENOMIC DNA]</scope>
    <source>
        <strain evidence="1 2">3975 RP4</strain>
    </source>
</reference>
<sequence>MLTGQIYFKRATFLFSFPKKSNLQTDDKKITILPIKVFSP</sequence>
<protein>
    <submittedName>
        <fullName evidence="1">Uncharacterized protein</fullName>
    </submittedName>
</protein>
<accession>A0A069S0J5</accession>
<evidence type="ECO:0000313" key="2">
    <source>
        <dbReference type="Proteomes" id="UP000027661"/>
    </source>
</evidence>
<dbReference type="EMBL" id="JNHM01000184">
    <property type="protein sequence ID" value="KDS42628.1"/>
    <property type="molecule type" value="Genomic_DNA"/>
</dbReference>
<dbReference type="AlphaFoldDB" id="A0A069S0J5"/>
<proteinExistence type="predicted"/>
<name>A0A069S0J5_PHOVU</name>
<evidence type="ECO:0000313" key="1">
    <source>
        <dbReference type="EMBL" id="KDS42628.1"/>
    </source>
</evidence>
<gene>
    <name evidence="1" type="ORF">M099_4677</name>
</gene>